<reference evidence="2 3" key="1">
    <citation type="submission" date="2020-08" db="EMBL/GenBank/DDBJ databases">
        <title>Whole genome shotgun sequence of Actinocatenispora thailandica NBRC 105041.</title>
        <authorList>
            <person name="Komaki H."/>
            <person name="Tamura T."/>
        </authorList>
    </citation>
    <scope>NUCLEOTIDE SEQUENCE [LARGE SCALE GENOMIC DNA]</scope>
    <source>
        <strain evidence="2 3">NBRC 105041</strain>
    </source>
</reference>
<proteinExistence type="predicted"/>
<dbReference type="Proteomes" id="UP000611640">
    <property type="component" value="Chromosome"/>
</dbReference>
<dbReference type="PANTHER" id="PTHR43798:SF33">
    <property type="entry name" value="HYDROLASE, PUTATIVE (AFU_ORTHOLOGUE AFUA_2G14860)-RELATED"/>
    <property type="match status" value="1"/>
</dbReference>
<dbReference type="Gene3D" id="3.40.50.1820">
    <property type="entry name" value="alpha/beta hydrolase"/>
    <property type="match status" value="1"/>
</dbReference>
<dbReference type="InterPro" id="IPR000073">
    <property type="entry name" value="AB_hydrolase_1"/>
</dbReference>
<gene>
    <name evidence="2" type="ORF">Athai_10210</name>
</gene>
<dbReference type="PANTHER" id="PTHR43798">
    <property type="entry name" value="MONOACYLGLYCEROL LIPASE"/>
    <property type="match status" value="1"/>
</dbReference>
<dbReference type="PRINTS" id="PR00111">
    <property type="entry name" value="ABHYDROLASE"/>
</dbReference>
<dbReference type="GO" id="GO:0016020">
    <property type="term" value="C:membrane"/>
    <property type="evidence" value="ECO:0007669"/>
    <property type="project" value="TreeGrafter"/>
</dbReference>
<protein>
    <submittedName>
        <fullName evidence="2">2-succinyl-6-hydroxy-2,4-cyclohexadiene-1-carboxy late synthase</fullName>
    </submittedName>
</protein>
<keyword evidence="3" id="KW-1185">Reference proteome</keyword>
<dbReference type="KEGG" id="atl:Athai_10210"/>
<dbReference type="AlphaFoldDB" id="A0A7R7HVW9"/>
<accession>A0A7R7HVW9</accession>
<organism evidence="2 3">
    <name type="scientific">Actinocatenispora thailandica</name>
    <dbReference type="NCBI Taxonomy" id="227318"/>
    <lineage>
        <taxon>Bacteria</taxon>
        <taxon>Bacillati</taxon>
        <taxon>Actinomycetota</taxon>
        <taxon>Actinomycetes</taxon>
        <taxon>Micromonosporales</taxon>
        <taxon>Micromonosporaceae</taxon>
        <taxon>Actinocatenispora</taxon>
    </lineage>
</organism>
<dbReference type="GO" id="GO:0003824">
    <property type="term" value="F:catalytic activity"/>
    <property type="evidence" value="ECO:0007669"/>
    <property type="project" value="UniProtKB-ARBA"/>
</dbReference>
<evidence type="ECO:0000313" key="2">
    <source>
        <dbReference type="EMBL" id="BCJ33518.1"/>
    </source>
</evidence>
<dbReference type="InterPro" id="IPR050266">
    <property type="entry name" value="AB_hydrolase_sf"/>
</dbReference>
<evidence type="ECO:0000313" key="3">
    <source>
        <dbReference type="Proteomes" id="UP000611640"/>
    </source>
</evidence>
<dbReference type="InterPro" id="IPR029058">
    <property type="entry name" value="AB_hydrolase_fold"/>
</dbReference>
<name>A0A7R7HVW9_9ACTN</name>
<dbReference type="RefSeq" id="WP_203960390.1">
    <property type="nucleotide sequence ID" value="NZ_AP023355.1"/>
</dbReference>
<dbReference type="EMBL" id="AP023355">
    <property type="protein sequence ID" value="BCJ33518.1"/>
    <property type="molecule type" value="Genomic_DNA"/>
</dbReference>
<feature type="domain" description="AB hydrolase-1" evidence="1">
    <location>
        <begin position="20"/>
        <end position="248"/>
    </location>
</feature>
<dbReference type="SUPFAM" id="SSF53474">
    <property type="entry name" value="alpha/beta-Hydrolases"/>
    <property type="match status" value="1"/>
</dbReference>
<dbReference type="Pfam" id="PF00561">
    <property type="entry name" value="Abhydrolase_1"/>
    <property type="match status" value="1"/>
</dbReference>
<sequence length="272" mass="28987">MPSLQTSAGRVAYSDTGAGPLLVLLHATLHDRHDFDPVLPALATRHRVIAVDWPGHGDSDADAGGRPVTAPLLADVLEEVVLAQDLRGLRLIGNSVGGFAAARLAIRHPDRVTGLVLVDSGGFAGHDPVSRTLFRAIGTPAIAKRLMPRFVPGYMKPRTASDREIVARTVARARTGAGAALAASMWRSFATAEHDLHGQADRLTAPTMIVWGRRDTAAPLRAGRATHRYLPNATMEVLDTGHVVFSSDPRSFLRVVEPFLAALPDGPASEHP</sequence>
<evidence type="ECO:0000259" key="1">
    <source>
        <dbReference type="Pfam" id="PF00561"/>
    </source>
</evidence>